<organism evidence="1 2">
    <name type="scientific">Tanacetum coccineum</name>
    <dbReference type="NCBI Taxonomy" id="301880"/>
    <lineage>
        <taxon>Eukaryota</taxon>
        <taxon>Viridiplantae</taxon>
        <taxon>Streptophyta</taxon>
        <taxon>Embryophyta</taxon>
        <taxon>Tracheophyta</taxon>
        <taxon>Spermatophyta</taxon>
        <taxon>Magnoliopsida</taxon>
        <taxon>eudicotyledons</taxon>
        <taxon>Gunneridae</taxon>
        <taxon>Pentapetalae</taxon>
        <taxon>asterids</taxon>
        <taxon>campanulids</taxon>
        <taxon>Asterales</taxon>
        <taxon>Asteraceae</taxon>
        <taxon>Asteroideae</taxon>
        <taxon>Anthemideae</taxon>
        <taxon>Anthemidinae</taxon>
        <taxon>Tanacetum</taxon>
    </lineage>
</organism>
<dbReference type="Proteomes" id="UP001151760">
    <property type="component" value="Unassembled WGS sequence"/>
</dbReference>
<proteinExistence type="predicted"/>
<keyword evidence="2" id="KW-1185">Reference proteome</keyword>
<reference evidence="1" key="2">
    <citation type="submission" date="2022-01" db="EMBL/GenBank/DDBJ databases">
        <authorList>
            <person name="Yamashiro T."/>
            <person name="Shiraishi A."/>
            <person name="Satake H."/>
            <person name="Nakayama K."/>
        </authorList>
    </citation>
    <scope>NUCLEOTIDE SEQUENCE</scope>
</reference>
<dbReference type="EMBL" id="BQNB010019371">
    <property type="protein sequence ID" value="GJT84572.1"/>
    <property type="molecule type" value="Genomic_DNA"/>
</dbReference>
<comment type="caution">
    <text evidence="1">The sequence shown here is derived from an EMBL/GenBank/DDBJ whole genome shotgun (WGS) entry which is preliminary data.</text>
</comment>
<evidence type="ECO:0000313" key="2">
    <source>
        <dbReference type="Proteomes" id="UP001151760"/>
    </source>
</evidence>
<evidence type="ECO:0000313" key="1">
    <source>
        <dbReference type="EMBL" id="GJT84572.1"/>
    </source>
</evidence>
<sequence length="238" mass="26578">MIHYSMTSQALEIDSLKRRVKKLKKKQRSRTYNLKRLYKVGLIARVISFEDEGLGEEDASKQGRKIHDIDADEEITLKNVYDEDMFGVNDLEGDELVVESKVTAKKKDDEVNVSTASDAAPVSAATITTVELTLAQTLAELKSARPKAKGLVIHDQEPSESTTTTTTTTGILLQEPSETRTRTTTTTTTTILSKDKGKGIMVEEPLKMKKKDQVLFDEQEAISLQAQFDEEARIAREK</sequence>
<protein>
    <submittedName>
        <fullName evidence="1">Uncharacterized protein</fullName>
    </submittedName>
</protein>
<name>A0ABQ5H9N3_9ASTR</name>
<gene>
    <name evidence="1" type="ORF">Tco_1066289</name>
</gene>
<accession>A0ABQ5H9N3</accession>
<reference evidence="1" key="1">
    <citation type="journal article" date="2022" name="Int. J. Mol. Sci.">
        <title>Draft Genome of Tanacetum Coccineum: Genomic Comparison of Closely Related Tanacetum-Family Plants.</title>
        <authorList>
            <person name="Yamashiro T."/>
            <person name="Shiraishi A."/>
            <person name="Nakayama K."/>
            <person name="Satake H."/>
        </authorList>
    </citation>
    <scope>NUCLEOTIDE SEQUENCE</scope>
</reference>